<gene>
    <name evidence="1" type="ORF">Pfra01_001626500</name>
</gene>
<dbReference type="PANTHER" id="PTHR11439:SF483">
    <property type="entry name" value="PEPTIDE SYNTHASE GLIP-LIKE, PUTATIVE (AFU_ORTHOLOGUE AFUA_3G12920)-RELATED"/>
    <property type="match status" value="1"/>
</dbReference>
<dbReference type="AlphaFoldDB" id="A0A9W6XUB4"/>
<proteinExistence type="predicted"/>
<evidence type="ECO:0000313" key="1">
    <source>
        <dbReference type="EMBL" id="GMF45434.1"/>
    </source>
</evidence>
<dbReference type="CDD" id="cd09272">
    <property type="entry name" value="RNase_HI_RT_Ty1"/>
    <property type="match status" value="1"/>
</dbReference>
<reference evidence="1" key="1">
    <citation type="submission" date="2023-04" db="EMBL/GenBank/DDBJ databases">
        <title>Phytophthora fragariaefolia NBRC 109709.</title>
        <authorList>
            <person name="Ichikawa N."/>
            <person name="Sato H."/>
            <person name="Tonouchi N."/>
        </authorList>
    </citation>
    <scope>NUCLEOTIDE SEQUENCE</scope>
    <source>
        <strain evidence="1">NBRC 109709</strain>
    </source>
</reference>
<dbReference type="EMBL" id="BSXT01001817">
    <property type="protein sequence ID" value="GMF45434.1"/>
    <property type="molecule type" value="Genomic_DNA"/>
</dbReference>
<sequence>MKCTQTQASRVNQKNSITGYVIQMAGCTISWCSSKQGCVSLSTAETELIALSEGAKEGEWLWHLLSQMGFKQELPVQVWCDSRSAIRITKNSGNHKASKHIEIKYLFTSDLVEEGRLTIEYCPTANMAADKLTKVLPTKQFTILRTKIGVKDLVTVYTSWEC</sequence>
<name>A0A9W6XUB4_9STRA</name>
<dbReference type="PANTHER" id="PTHR11439">
    <property type="entry name" value="GAG-POL-RELATED RETROTRANSPOSON"/>
    <property type="match status" value="1"/>
</dbReference>
<keyword evidence="2" id="KW-1185">Reference proteome</keyword>
<comment type="caution">
    <text evidence="1">The sequence shown here is derived from an EMBL/GenBank/DDBJ whole genome shotgun (WGS) entry which is preliminary data.</text>
</comment>
<dbReference type="Proteomes" id="UP001165121">
    <property type="component" value="Unassembled WGS sequence"/>
</dbReference>
<dbReference type="OrthoDB" id="113095at2759"/>
<organism evidence="1 2">
    <name type="scientific">Phytophthora fragariaefolia</name>
    <dbReference type="NCBI Taxonomy" id="1490495"/>
    <lineage>
        <taxon>Eukaryota</taxon>
        <taxon>Sar</taxon>
        <taxon>Stramenopiles</taxon>
        <taxon>Oomycota</taxon>
        <taxon>Peronosporomycetes</taxon>
        <taxon>Peronosporales</taxon>
        <taxon>Peronosporaceae</taxon>
        <taxon>Phytophthora</taxon>
    </lineage>
</organism>
<evidence type="ECO:0000313" key="2">
    <source>
        <dbReference type="Proteomes" id="UP001165121"/>
    </source>
</evidence>
<protein>
    <submittedName>
        <fullName evidence="1">Unnamed protein product</fullName>
    </submittedName>
</protein>
<accession>A0A9W6XUB4</accession>